<evidence type="ECO:0000259" key="2">
    <source>
        <dbReference type="Pfam" id="PF04235"/>
    </source>
</evidence>
<dbReference type="AlphaFoldDB" id="A0A6H9WF75"/>
<comment type="caution">
    <text evidence="3">The sequence shown here is derived from an EMBL/GenBank/DDBJ whole genome shotgun (WGS) entry which is preliminary data.</text>
</comment>
<feature type="transmembrane region" description="Helical" evidence="1">
    <location>
        <begin position="20"/>
        <end position="38"/>
    </location>
</feature>
<evidence type="ECO:0000256" key="1">
    <source>
        <dbReference type="SAM" id="Phobius"/>
    </source>
</evidence>
<dbReference type="OrthoDB" id="2388539at2"/>
<dbReference type="Proteomes" id="UP000431744">
    <property type="component" value="Unassembled WGS sequence"/>
</dbReference>
<feature type="transmembrane region" description="Helical" evidence="1">
    <location>
        <begin position="287"/>
        <end position="310"/>
    </location>
</feature>
<organism evidence="3 4">
    <name type="scientific">Pseudoclavibacter endophyticus</name>
    <dbReference type="NCBI Taxonomy" id="1778590"/>
    <lineage>
        <taxon>Bacteria</taxon>
        <taxon>Bacillati</taxon>
        <taxon>Actinomycetota</taxon>
        <taxon>Actinomycetes</taxon>
        <taxon>Micrococcales</taxon>
        <taxon>Microbacteriaceae</taxon>
        <taxon>Pseudoclavibacter</taxon>
    </lineage>
</organism>
<feature type="transmembrane region" description="Helical" evidence="1">
    <location>
        <begin position="104"/>
        <end position="121"/>
    </location>
</feature>
<feature type="transmembrane region" description="Helical" evidence="1">
    <location>
        <begin position="253"/>
        <end position="275"/>
    </location>
</feature>
<dbReference type="EMBL" id="WBJY01000001">
    <property type="protein sequence ID" value="KAB1649599.1"/>
    <property type="molecule type" value="Genomic_DNA"/>
</dbReference>
<keyword evidence="1" id="KW-1133">Transmembrane helix</keyword>
<dbReference type="InterPro" id="IPR007349">
    <property type="entry name" value="DUF418"/>
</dbReference>
<evidence type="ECO:0000313" key="3">
    <source>
        <dbReference type="EMBL" id="KAB1649599.1"/>
    </source>
</evidence>
<dbReference type="PANTHER" id="PTHR30590:SF2">
    <property type="entry name" value="INNER MEMBRANE PROTEIN"/>
    <property type="match status" value="1"/>
</dbReference>
<keyword evidence="1" id="KW-0472">Membrane</keyword>
<feature type="domain" description="DUF418" evidence="2">
    <location>
        <begin position="234"/>
        <end position="396"/>
    </location>
</feature>
<feature type="transmembrane region" description="Helical" evidence="1">
    <location>
        <begin position="150"/>
        <end position="175"/>
    </location>
</feature>
<proteinExistence type="predicted"/>
<protein>
    <submittedName>
        <fullName evidence="3">DUF418 domain-containing protein</fullName>
    </submittedName>
</protein>
<keyword evidence="4" id="KW-1185">Reference proteome</keyword>
<dbReference type="PANTHER" id="PTHR30590">
    <property type="entry name" value="INNER MEMBRANE PROTEIN"/>
    <property type="match status" value="1"/>
</dbReference>
<evidence type="ECO:0000313" key="4">
    <source>
        <dbReference type="Proteomes" id="UP000431744"/>
    </source>
</evidence>
<feature type="transmembrane region" description="Helical" evidence="1">
    <location>
        <begin position="357"/>
        <end position="377"/>
    </location>
</feature>
<feature type="transmembrane region" description="Helical" evidence="1">
    <location>
        <begin position="206"/>
        <end position="232"/>
    </location>
</feature>
<dbReference type="Pfam" id="PF04235">
    <property type="entry name" value="DUF418"/>
    <property type="match status" value="1"/>
</dbReference>
<reference evidence="3 4" key="1">
    <citation type="submission" date="2019-09" db="EMBL/GenBank/DDBJ databases">
        <title>Phylogeny of genus Pseudoclavibacter and closely related genus.</title>
        <authorList>
            <person name="Li Y."/>
        </authorList>
    </citation>
    <scope>NUCLEOTIDE SEQUENCE [LARGE SCALE GENOMIC DNA]</scope>
    <source>
        <strain evidence="3 4">EGI 60007</strain>
    </source>
</reference>
<name>A0A6H9WF75_9MICO</name>
<dbReference type="RefSeq" id="WP_158028189.1">
    <property type="nucleotide sequence ID" value="NZ_BMHG01000001.1"/>
</dbReference>
<accession>A0A6H9WF75</accession>
<gene>
    <name evidence="3" type="ORF">F8O04_04950</name>
</gene>
<dbReference type="InterPro" id="IPR052529">
    <property type="entry name" value="Bact_Transport_Assoc"/>
</dbReference>
<feature type="transmembrane region" description="Helical" evidence="1">
    <location>
        <begin position="58"/>
        <end position="84"/>
    </location>
</feature>
<feature type="transmembrane region" description="Helical" evidence="1">
    <location>
        <begin position="127"/>
        <end position="143"/>
    </location>
</feature>
<feature type="transmembrane region" description="Helical" evidence="1">
    <location>
        <begin position="331"/>
        <end position="351"/>
    </location>
</feature>
<keyword evidence="1" id="KW-0812">Transmembrane</keyword>
<sequence>MQTPSDPSMSTTRALAPDLARGLMLLLIALANVPWFLYGEPTALTSAHRIDASGADTVWQAIAIVAIDARSYPLFAFLFGYGMWQLYTRQQQLGRDEPAARRLVLLRNAWLLVFGAVHATLLWYGDILGAYGLAGLIVAWLFIRRTDRALIVWVIALASLLALAAVFAFVGGLLIPAEYRDVAEGGYEIPDLSGITPYLASILPRLSFWVMGVFGQAIFSLAVPIAVLLAIVCARRRILEDPAQHRRLLLRTAAIGIPIGWLGGVPALLVHLGAWDVPSWTASMLHTFTGIFGALGYVSLFALLAAWLAARGRTGGITRGLTAVGKRSLTCYLLQSLIFAPLLSAWGLGLGGVLSEWQAVLVAIGVWLVTVLVAVLLDRAGRRGPAEWLLRLLVYRGQRANATPVSAAAS</sequence>